<dbReference type="InterPro" id="IPR004860">
    <property type="entry name" value="LAGLIDADG_dom"/>
</dbReference>
<reference evidence="2 3" key="1">
    <citation type="submission" date="2017-09" db="EMBL/GenBank/DDBJ databases">
        <title>Depth-based differentiation of microbial function through sediment-hosted aquifers and enrichment of novel symbionts in the deep terrestrial subsurface.</title>
        <authorList>
            <person name="Probst A.J."/>
            <person name="Ladd B."/>
            <person name="Jarett J.K."/>
            <person name="Geller-Mcgrath D.E."/>
            <person name="Sieber C.M."/>
            <person name="Emerson J.B."/>
            <person name="Anantharaman K."/>
            <person name="Thomas B.C."/>
            <person name="Malmstrom R."/>
            <person name="Stieglmeier M."/>
            <person name="Klingl A."/>
            <person name="Woyke T."/>
            <person name="Ryan C.M."/>
            <person name="Banfield J.F."/>
        </authorList>
    </citation>
    <scope>NUCLEOTIDE SEQUENCE [LARGE SCALE GENOMIC DNA]</scope>
    <source>
        <strain evidence="2">CG12_big_fil_rev_8_21_14_0_65_43_15</strain>
    </source>
</reference>
<dbReference type="Gene3D" id="3.10.28.10">
    <property type="entry name" value="Homing endonucleases"/>
    <property type="match status" value="1"/>
</dbReference>
<organism evidence="2 3">
    <name type="scientific">Candidatus Taenaricola geysiri</name>
    <dbReference type="NCBI Taxonomy" id="1974752"/>
    <lineage>
        <taxon>Bacteria</taxon>
        <taxon>Pseudomonadati</taxon>
        <taxon>Candidatus Omnitrophota</taxon>
        <taxon>Candidatus Taenaricola</taxon>
    </lineage>
</organism>
<dbReference type="EMBL" id="PFGP01000066">
    <property type="protein sequence ID" value="PIW66515.1"/>
    <property type="molecule type" value="Genomic_DNA"/>
</dbReference>
<evidence type="ECO:0000313" key="3">
    <source>
        <dbReference type="Proteomes" id="UP000231267"/>
    </source>
</evidence>
<dbReference type="Proteomes" id="UP000231267">
    <property type="component" value="Unassembled WGS sequence"/>
</dbReference>
<feature type="domain" description="Homing endonuclease LAGLIDADG" evidence="1">
    <location>
        <begin position="10"/>
        <end position="120"/>
    </location>
</feature>
<evidence type="ECO:0000259" key="1">
    <source>
        <dbReference type="Pfam" id="PF00961"/>
    </source>
</evidence>
<dbReference type="PANTHER" id="PTHR36181:SF4">
    <property type="entry name" value="LAGLIDADG ENDONUCLEASE"/>
    <property type="match status" value="1"/>
</dbReference>
<sequence>MTEMSPENVSGYVTGEGCFYAESGYDSKYKLKHRIRLAFCIEVRVDDRILLDMVKKQLGCGNVYSLDFGRYKGYEAKNWRPHVKLRISNFEDLFNKVIPFFKQHNLFGVKKQAFDIFYEIAEAIKNKKHLEEKGLEEIKALVKQLHELNKKGL</sequence>
<proteinExistence type="predicted"/>
<dbReference type="SUPFAM" id="SSF55608">
    <property type="entry name" value="Homing endonucleases"/>
    <property type="match status" value="1"/>
</dbReference>
<name>A0A2J0LF82_9BACT</name>
<gene>
    <name evidence="2" type="ORF">COW11_03010</name>
</gene>
<dbReference type="GO" id="GO:0004519">
    <property type="term" value="F:endonuclease activity"/>
    <property type="evidence" value="ECO:0007669"/>
    <property type="project" value="InterPro"/>
</dbReference>
<evidence type="ECO:0000313" key="2">
    <source>
        <dbReference type="EMBL" id="PIW66515.1"/>
    </source>
</evidence>
<comment type="caution">
    <text evidence="2">The sequence shown here is derived from an EMBL/GenBank/DDBJ whole genome shotgun (WGS) entry which is preliminary data.</text>
</comment>
<protein>
    <recommendedName>
        <fullName evidence="1">Homing endonuclease LAGLIDADG domain-containing protein</fullName>
    </recommendedName>
</protein>
<dbReference type="Pfam" id="PF00961">
    <property type="entry name" value="LAGLIDADG_1"/>
    <property type="match status" value="1"/>
</dbReference>
<dbReference type="AlphaFoldDB" id="A0A2J0LF82"/>
<accession>A0A2J0LF82</accession>
<dbReference type="PANTHER" id="PTHR36181">
    <property type="entry name" value="INTRON-ENCODED ENDONUCLEASE AI3-RELATED"/>
    <property type="match status" value="1"/>
</dbReference>
<dbReference type="InterPro" id="IPR027434">
    <property type="entry name" value="Homing_endonucl"/>
</dbReference>
<dbReference type="InterPro" id="IPR051289">
    <property type="entry name" value="LAGLIDADG_Endonuclease"/>
</dbReference>